<gene>
    <name evidence="1" type="ORF">PGUG_02672</name>
</gene>
<dbReference type="OrthoDB" id="434695at2759"/>
<dbReference type="GO" id="GO:0006893">
    <property type="term" value="P:Golgi to plasma membrane transport"/>
    <property type="evidence" value="ECO:0007669"/>
    <property type="project" value="TreeGrafter"/>
</dbReference>
<dbReference type="EMBL" id="CH408157">
    <property type="protein sequence ID" value="EDK38574.2"/>
    <property type="molecule type" value="Genomic_DNA"/>
</dbReference>
<dbReference type="eggNOG" id="ENOG502QSKI">
    <property type="taxonomic scope" value="Eukaryota"/>
</dbReference>
<dbReference type="RefSeq" id="XP_001484943.2">
    <property type="nucleotide sequence ID" value="XM_001484893.1"/>
</dbReference>
<dbReference type="InParanoid" id="A5DHC1"/>
<dbReference type="PANTHER" id="PTHR31975:SF1">
    <property type="entry name" value="BUD SITE SELECTION PROTEIN 7-RELATED"/>
    <property type="match status" value="1"/>
</dbReference>
<dbReference type="HOGENOM" id="CLU_019711_0_0_1"/>
<dbReference type="SUPFAM" id="SSF48452">
    <property type="entry name" value="TPR-like"/>
    <property type="match status" value="1"/>
</dbReference>
<dbReference type="AlphaFoldDB" id="A5DHC1"/>
<dbReference type="VEuPathDB" id="FungiDB:PGUG_02672"/>
<dbReference type="FunCoup" id="A5DHC1">
    <property type="interactions" value="118"/>
</dbReference>
<dbReference type="STRING" id="294746.A5DHC1"/>
<dbReference type="KEGG" id="pgu:PGUG_02672"/>
<proteinExistence type="predicted"/>
<sequence>MQACPQSSNSTRFNTKYDTAHRGFNSRVCNCRARVSLVYTISINRSNFGMKTLSFRRNRLATNIRAKEEYLGSSLIERTARLHTFTDIGPADLCSIHKFSPTSKKNADIGTFLYFTGVDTSSSASIGAQLQNLATLIGDKGQYWFGEKKHWKVPDLTYCAFNAFSKVDMRVKVHIPGSYETSVVNHDGKLIHDKISDDDLEALWTETFVTSIVRCLIDNDEEDPSRAGGLVEVRKVNPFTGRSDVLTLFMSGFEKLFWDGPKLGCDVDIPQPTLVSNYLVDGFLRCVHLTQNYETALDVLGRLRDLEPAVVTIIAKVLLMKDEEVAAVQEMNAGIALNPRDSSLLVVQAQFCLDKKRYDLALSLAKQAVQASPSDFKSWGLLVTVYTKLNDFENALLTLNSCPMNSHKERYFLKRIVPLRGGNEDLHLPSPLDVVLDEVSNLSSADIAFEQKNMDPQLANLPAGNLKSTFAKAYDLLTDIVSKTGWEALLKYRAKVFVMEEEYRKDRTSRKGSTEDTSSTVAIKSPAKEEADDEFRKKRLCERWLDNLFMLLYEDLRAYTMWQAEYVHFQAQQMEYKKTTSEWEILGMIAYRLKHFKEGSQAFANALSGRFSARSTRELVRYYKMERSKSTSKRDTTAKSATQLDEKILECCIKLLVWNHRWYCDFSPSILITLADLVATEGLIRIQSSVQAVYSNQISNDSTSGIIEMMNDVYGFFSDYKLAGSDN</sequence>
<reference evidence="1 2" key="1">
    <citation type="journal article" date="2009" name="Nature">
        <title>Evolution of pathogenicity and sexual reproduction in eight Candida genomes.</title>
        <authorList>
            <person name="Butler G."/>
            <person name="Rasmussen M.D."/>
            <person name="Lin M.F."/>
            <person name="Santos M.A."/>
            <person name="Sakthikumar S."/>
            <person name="Munro C.A."/>
            <person name="Rheinbay E."/>
            <person name="Grabherr M."/>
            <person name="Forche A."/>
            <person name="Reedy J.L."/>
            <person name="Agrafioti I."/>
            <person name="Arnaud M.B."/>
            <person name="Bates S."/>
            <person name="Brown A.J."/>
            <person name="Brunke S."/>
            <person name="Costanzo M.C."/>
            <person name="Fitzpatrick D.A."/>
            <person name="de Groot P.W."/>
            <person name="Harris D."/>
            <person name="Hoyer L.L."/>
            <person name="Hube B."/>
            <person name="Klis F.M."/>
            <person name="Kodira C."/>
            <person name="Lennard N."/>
            <person name="Logue M.E."/>
            <person name="Martin R."/>
            <person name="Neiman A.M."/>
            <person name="Nikolaou E."/>
            <person name="Quail M.A."/>
            <person name="Quinn J."/>
            <person name="Santos M.C."/>
            <person name="Schmitzberger F.F."/>
            <person name="Sherlock G."/>
            <person name="Shah P."/>
            <person name="Silverstein K.A."/>
            <person name="Skrzypek M.S."/>
            <person name="Soll D."/>
            <person name="Staggs R."/>
            <person name="Stansfield I."/>
            <person name="Stumpf M.P."/>
            <person name="Sudbery P.E."/>
            <person name="Srikantha T."/>
            <person name="Zeng Q."/>
            <person name="Berman J."/>
            <person name="Berriman M."/>
            <person name="Heitman J."/>
            <person name="Gow N.A."/>
            <person name="Lorenz M.C."/>
            <person name="Birren B.W."/>
            <person name="Kellis M."/>
            <person name="Cuomo C.A."/>
        </authorList>
    </citation>
    <scope>NUCLEOTIDE SEQUENCE [LARGE SCALE GENOMIC DNA]</scope>
    <source>
        <strain evidence="2">ATCC 6260 / CBS 566 / DSM 6381 / JCM 1539 / NBRC 10279 / NRRL Y-324</strain>
    </source>
</reference>
<organism evidence="1 2">
    <name type="scientific">Meyerozyma guilliermondii (strain ATCC 6260 / CBS 566 / DSM 6381 / JCM 1539 / NBRC 10279 / NRRL Y-324)</name>
    <name type="common">Yeast</name>
    <name type="synonym">Candida guilliermondii</name>
    <dbReference type="NCBI Taxonomy" id="294746"/>
    <lineage>
        <taxon>Eukaryota</taxon>
        <taxon>Fungi</taxon>
        <taxon>Dikarya</taxon>
        <taxon>Ascomycota</taxon>
        <taxon>Saccharomycotina</taxon>
        <taxon>Pichiomycetes</taxon>
        <taxon>Debaryomycetaceae</taxon>
        <taxon>Meyerozyma</taxon>
    </lineage>
</organism>
<dbReference type="PANTHER" id="PTHR31975">
    <property type="entry name" value="BUD SITE SELECTION PROTEIN 7-RELATED"/>
    <property type="match status" value="1"/>
</dbReference>
<dbReference type="InterPro" id="IPR015374">
    <property type="entry name" value="ChAPs"/>
</dbReference>
<dbReference type="GO" id="GO:0034044">
    <property type="term" value="C:exomer complex"/>
    <property type="evidence" value="ECO:0007669"/>
    <property type="project" value="UniProtKB-ARBA"/>
</dbReference>
<protein>
    <submittedName>
        <fullName evidence="1">Uncharacterized protein</fullName>
    </submittedName>
</protein>
<evidence type="ECO:0000313" key="2">
    <source>
        <dbReference type="Proteomes" id="UP000001997"/>
    </source>
</evidence>
<evidence type="ECO:0000313" key="1">
    <source>
        <dbReference type="EMBL" id="EDK38574.2"/>
    </source>
</evidence>
<name>A5DHC1_PICGU</name>
<dbReference type="InterPro" id="IPR011990">
    <property type="entry name" value="TPR-like_helical_dom_sf"/>
</dbReference>
<dbReference type="Proteomes" id="UP000001997">
    <property type="component" value="Unassembled WGS sequence"/>
</dbReference>
<dbReference type="Gene3D" id="1.25.40.10">
    <property type="entry name" value="Tetratricopeptide repeat domain"/>
    <property type="match status" value="1"/>
</dbReference>
<accession>A5DHC1</accession>
<dbReference type="Pfam" id="PF09295">
    <property type="entry name" value="ChAPs"/>
    <property type="match status" value="1"/>
</dbReference>
<keyword evidence="2" id="KW-1185">Reference proteome</keyword>
<dbReference type="GeneID" id="5126645"/>
<dbReference type="OMA" id="IEAYQHC"/>